<evidence type="ECO:0000256" key="1">
    <source>
        <dbReference type="SAM" id="MobiDB-lite"/>
    </source>
</evidence>
<protein>
    <submittedName>
        <fullName evidence="3">Uncharacterized protein</fullName>
    </submittedName>
</protein>
<keyword evidence="4" id="KW-1185">Reference proteome</keyword>
<organism evidence="3 4">
    <name type="scientific">Tieghemiomyces parasiticus</name>
    <dbReference type="NCBI Taxonomy" id="78921"/>
    <lineage>
        <taxon>Eukaryota</taxon>
        <taxon>Fungi</taxon>
        <taxon>Fungi incertae sedis</taxon>
        <taxon>Zoopagomycota</taxon>
        <taxon>Kickxellomycotina</taxon>
        <taxon>Dimargaritomycetes</taxon>
        <taxon>Dimargaritales</taxon>
        <taxon>Dimargaritaceae</taxon>
        <taxon>Tieghemiomyces</taxon>
    </lineage>
</organism>
<keyword evidence="2" id="KW-0472">Membrane</keyword>
<name>A0A9W8DYP2_9FUNG</name>
<feature type="transmembrane region" description="Helical" evidence="2">
    <location>
        <begin position="162"/>
        <end position="183"/>
    </location>
</feature>
<feature type="region of interest" description="Disordered" evidence="1">
    <location>
        <begin position="16"/>
        <end position="107"/>
    </location>
</feature>
<sequence>MAFLLRLIQGRRPLSDFQRAPANEPIPTDHHHHHSVIADGPPRYHSPNASTTALPPGSNTATPYGGTLRTLVTTVDSSGRPGSPSPSAEPQSRELPHSDPQPNADLEVGLSPAEAAALAEFEYLHRKRRRAIIARRVALIIIATCIYAIVLGYTLGSDEPRFSYLWGFGILLVVFYQLVLLSLRRELRLLKIEHITFVETLENPNRSIVVNADRYHAINHQLDQETPQLLVPPPPCYAEAQMQPPAYTPKP</sequence>
<gene>
    <name evidence="3" type="ORF">IWQ60_005191</name>
</gene>
<reference evidence="3" key="1">
    <citation type="submission" date="2022-07" db="EMBL/GenBank/DDBJ databases">
        <title>Phylogenomic reconstructions and comparative analyses of Kickxellomycotina fungi.</title>
        <authorList>
            <person name="Reynolds N.K."/>
            <person name="Stajich J.E."/>
            <person name="Barry K."/>
            <person name="Grigoriev I.V."/>
            <person name="Crous P."/>
            <person name="Smith M.E."/>
        </authorList>
    </citation>
    <scope>NUCLEOTIDE SEQUENCE</scope>
    <source>
        <strain evidence="3">RSA 861</strain>
    </source>
</reference>
<feature type="compositionally biased region" description="Polar residues" evidence="1">
    <location>
        <begin position="47"/>
        <end position="62"/>
    </location>
</feature>
<feature type="compositionally biased region" description="Low complexity" evidence="1">
    <location>
        <begin position="77"/>
        <end position="86"/>
    </location>
</feature>
<proteinExistence type="predicted"/>
<dbReference type="OrthoDB" id="10267206at2759"/>
<evidence type="ECO:0000313" key="4">
    <source>
        <dbReference type="Proteomes" id="UP001150569"/>
    </source>
</evidence>
<dbReference type="EMBL" id="JANBPT010000272">
    <property type="protein sequence ID" value="KAJ1924448.1"/>
    <property type="molecule type" value="Genomic_DNA"/>
</dbReference>
<dbReference type="Proteomes" id="UP001150569">
    <property type="component" value="Unassembled WGS sequence"/>
</dbReference>
<feature type="non-terminal residue" evidence="3">
    <location>
        <position position="251"/>
    </location>
</feature>
<dbReference type="AlphaFoldDB" id="A0A9W8DYP2"/>
<accession>A0A9W8DYP2</accession>
<comment type="caution">
    <text evidence="3">The sequence shown here is derived from an EMBL/GenBank/DDBJ whole genome shotgun (WGS) entry which is preliminary data.</text>
</comment>
<keyword evidence="2" id="KW-1133">Transmembrane helix</keyword>
<feature type="transmembrane region" description="Helical" evidence="2">
    <location>
        <begin position="137"/>
        <end position="156"/>
    </location>
</feature>
<keyword evidence="2" id="KW-0812">Transmembrane</keyword>
<evidence type="ECO:0000256" key="2">
    <source>
        <dbReference type="SAM" id="Phobius"/>
    </source>
</evidence>
<evidence type="ECO:0000313" key="3">
    <source>
        <dbReference type="EMBL" id="KAJ1924448.1"/>
    </source>
</evidence>